<dbReference type="GO" id="GO:0016887">
    <property type="term" value="F:ATP hydrolysis activity"/>
    <property type="evidence" value="ECO:0007669"/>
    <property type="project" value="InterPro"/>
</dbReference>
<protein>
    <submittedName>
        <fullName evidence="8">Heme ABC exporter ATP-binding protein CcmA</fullName>
    </submittedName>
</protein>
<keyword evidence="3" id="KW-0201">Cytochrome c-type biogenesis</keyword>
<keyword evidence="5" id="KW-1278">Translocase</keyword>
<dbReference type="SMART" id="SM00382">
    <property type="entry name" value="AAA"/>
    <property type="match status" value="1"/>
</dbReference>
<dbReference type="InterPro" id="IPR003439">
    <property type="entry name" value="ABC_transporter-like_ATP-bd"/>
</dbReference>
<dbReference type="GO" id="GO:0022857">
    <property type="term" value="F:transmembrane transporter activity"/>
    <property type="evidence" value="ECO:0007669"/>
    <property type="project" value="InterPro"/>
</dbReference>
<evidence type="ECO:0000256" key="2">
    <source>
        <dbReference type="ARBA" id="ARBA00022741"/>
    </source>
</evidence>
<evidence type="ECO:0000313" key="8">
    <source>
        <dbReference type="EMBL" id="PDH40593.1"/>
    </source>
</evidence>
<dbReference type="SUPFAM" id="SSF52540">
    <property type="entry name" value="P-loop containing nucleoside triphosphate hydrolases"/>
    <property type="match status" value="1"/>
</dbReference>
<evidence type="ECO:0000256" key="1">
    <source>
        <dbReference type="ARBA" id="ARBA00022448"/>
    </source>
</evidence>
<dbReference type="Proteomes" id="UP000219327">
    <property type="component" value="Unassembled WGS sequence"/>
</dbReference>
<evidence type="ECO:0000259" key="7">
    <source>
        <dbReference type="PROSITE" id="PS50893"/>
    </source>
</evidence>
<dbReference type="InterPro" id="IPR027417">
    <property type="entry name" value="P-loop_NTPase"/>
</dbReference>
<proteinExistence type="predicted"/>
<dbReference type="EMBL" id="NTKD01000010">
    <property type="protein sequence ID" value="PDH40593.1"/>
    <property type="molecule type" value="Genomic_DNA"/>
</dbReference>
<reference evidence="8 9" key="1">
    <citation type="submission" date="2017-08" db="EMBL/GenBank/DDBJ databases">
        <title>Fine stratification of microbial communities through a metagenomic profile of the photic zone.</title>
        <authorList>
            <person name="Haro-Moreno J.M."/>
            <person name="Lopez-Perez M."/>
            <person name="De La Torre J."/>
            <person name="Picazo A."/>
            <person name="Camacho A."/>
            <person name="Rodriguez-Valera F."/>
        </authorList>
    </citation>
    <scope>NUCLEOTIDE SEQUENCE [LARGE SCALE GENOMIC DNA]</scope>
    <source>
        <strain evidence="8">MED-G24</strain>
    </source>
</reference>
<feature type="domain" description="ABC transporter" evidence="7">
    <location>
        <begin position="42"/>
        <end position="240"/>
    </location>
</feature>
<dbReference type="Gene3D" id="3.40.50.300">
    <property type="entry name" value="P-loop containing nucleotide triphosphate hydrolases"/>
    <property type="match status" value="1"/>
</dbReference>
<dbReference type="GO" id="GO:0017004">
    <property type="term" value="P:cytochrome complex assembly"/>
    <property type="evidence" value="ECO:0007669"/>
    <property type="project" value="UniProtKB-KW"/>
</dbReference>
<dbReference type="GO" id="GO:0005524">
    <property type="term" value="F:ATP binding"/>
    <property type="evidence" value="ECO:0007669"/>
    <property type="project" value="UniProtKB-KW"/>
</dbReference>
<keyword evidence="4 8" id="KW-0067">ATP-binding</keyword>
<keyword evidence="6" id="KW-0472">Membrane</keyword>
<accession>A0A2A5WWE4</accession>
<dbReference type="InterPro" id="IPR005895">
    <property type="entry name" value="ABC_transptr_haem_export_CcmA"/>
</dbReference>
<gene>
    <name evidence="8" type="primary">ccmA</name>
    <name evidence="8" type="ORF">CNE99_03265</name>
</gene>
<comment type="caution">
    <text evidence="8">The sequence shown here is derived from an EMBL/GenBank/DDBJ whole genome shotgun (WGS) entry which is preliminary data.</text>
</comment>
<dbReference type="Pfam" id="PF00005">
    <property type="entry name" value="ABC_tran"/>
    <property type="match status" value="1"/>
</dbReference>
<organism evidence="8 9">
    <name type="scientific">OM182 bacterium MED-G24</name>
    <dbReference type="NCBI Taxonomy" id="1986255"/>
    <lineage>
        <taxon>Bacteria</taxon>
        <taxon>Pseudomonadati</taxon>
        <taxon>Pseudomonadota</taxon>
        <taxon>Gammaproteobacteria</taxon>
        <taxon>OMG group</taxon>
        <taxon>OM182 clade</taxon>
    </lineage>
</organism>
<dbReference type="PANTHER" id="PTHR43499:SF1">
    <property type="entry name" value="ABC TRANSPORTER I FAMILY MEMBER 1"/>
    <property type="match status" value="1"/>
</dbReference>
<dbReference type="InterPro" id="IPR003593">
    <property type="entry name" value="AAA+_ATPase"/>
</dbReference>
<dbReference type="PROSITE" id="PS50893">
    <property type="entry name" value="ABC_TRANSPORTER_2"/>
    <property type="match status" value="1"/>
</dbReference>
<dbReference type="AlphaFoldDB" id="A0A2A5WWE4"/>
<evidence type="ECO:0000256" key="5">
    <source>
        <dbReference type="ARBA" id="ARBA00022967"/>
    </source>
</evidence>
<keyword evidence="1" id="KW-0813">Transport</keyword>
<evidence type="ECO:0000256" key="3">
    <source>
        <dbReference type="ARBA" id="ARBA00022748"/>
    </source>
</evidence>
<evidence type="ECO:0000313" key="9">
    <source>
        <dbReference type="Proteomes" id="UP000219327"/>
    </source>
</evidence>
<evidence type="ECO:0000256" key="4">
    <source>
        <dbReference type="ARBA" id="ARBA00022840"/>
    </source>
</evidence>
<sequence>MSNLQDQISVPVLGPVPQVQFHDAHASVGAMNGTNAKGSQLLTVSDLTCERGGHTLFRALSFGIGRGELLHIEGHNGSGKSTLLRCLCGFFRDWEGEITWDLQHHPVYLGHKAGVSGDLSVDENIAYLLALHNIQPSPEDIEDAVTRAGLLEHRFRAVRELSEGQRKRVSLSRLGLLVAEVWLLDEPFASLDAAGVDWLMSMITDHRSSGGAAIYTSHQAVDAPDQQRLRLTDFSSTSGV</sequence>
<dbReference type="PANTHER" id="PTHR43499">
    <property type="entry name" value="ABC TRANSPORTER I FAMILY MEMBER 1"/>
    <property type="match status" value="1"/>
</dbReference>
<keyword evidence="2" id="KW-0547">Nucleotide-binding</keyword>
<evidence type="ECO:0000256" key="6">
    <source>
        <dbReference type="ARBA" id="ARBA00023136"/>
    </source>
</evidence>
<dbReference type="NCBIfam" id="TIGR01189">
    <property type="entry name" value="ccmA"/>
    <property type="match status" value="1"/>
</dbReference>
<name>A0A2A5WWE4_9GAMM</name>